<evidence type="ECO:0000313" key="2">
    <source>
        <dbReference type="EMBL" id="OGL72041.1"/>
    </source>
</evidence>
<dbReference type="Pfam" id="PF12728">
    <property type="entry name" value="HTH_17"/>
    <property type="match status" value="1"/>
</dbReference>
<sequence length="67" mass="8093">MDKGARYMNKPEFYLVAELAEKLRVNPMTIYRWINVGKLEAHKIGKEYRIEKKIYDSFMDSSKKKYE</sequence>
<dbReference type="Proteomes" id="UP000177097">
    <property type="component" value="Unassembled WGS sequence"/>
</dbReference>
<dbReference type="InterPro" id="IPR041657">
    <property type="entry name" value="HTH_17"/>
</dbReference>
<reference evidence="2 3" key="1">
    <citation type="journal article" date="2016" name="Nat. Commun.">
        <title>Thousands of microbial genomes shed light on interconnected biogeochemical processes in an aquifer system.</title>
        <authorList>
            <person name="Anantharaman K."/>
            <person name="Brown C.T."/>
            <person name="Hug L.A."/>
            <person name="Sharon I."/>
            <person name="Castelle C.J."/>
            <person name="Probst A.J."/>
            <person name="Thomas B.C."/>
            <person name="Singh A."/>
            <person name="Wilkins M.J."/>
            <person name="Karaoz U."/>
            <person name="Brodie E.L."/>
            <person name="Williams K.H."/>
            <person name="Hubbard S.S."/>
            <person name="Banfield J.F."/>
        </authorList>
    </citation>
    <scope>NUCLEOTIDE SEQUENCE [LARGE SCALE GENOMIC DNA]</scope>
</reference>
<proteinExistence type="predicted"/>
<evidence type="ECO:0000259" key="1">
    <source>
        <dbReference type="Pfam" id="PF12728"/>
    </source>
</evidence>
<dbReference type="InterPro" id="IPR010093">
    <property type="entry name" value="SinI_DNA-bd"/>
</dbReference>
<gene>
    <name evidence="2" type="ORF">A3C17_04640</name>
</gene>
<dbReference type="NCBIfam" id="TIGR01764">
    <property type="entry name" value="excise"/>
    <property type="match status" value="1"/>
</dbReference>
<dbReference type="AlphaFoldDB" id="A0A1F7U1C2"/>
<comment type="caution">
    <text evidence="2">The sequence shown here is derived from an EMBL/GenBank/DDBJ whole genome shotgun (WGS) entry which is preliminary data.</text>
</comment>
<organism evidence="2 3">
    <name type="scientific">Candidatus Uhrbacteria bacterium RIFCSPHIGHO2_02_FULL_53_13</name>
    <dbReference type="NCBI Taxonomy" id="1802389"/>
    <lineage>
        <taxon>Bacteria</taxon>
        <taxon>Candidatus Uhriibacteriota</taxon>
    </lineage>
</organism>
<protein>
    <recommendedName>
        <fullName evidence="1">Helix-turn-helix domain-containing protein</fullName>
    </recommendedName>
</protein>
<dbReference type="GO" id="GO:0003677">
    <property type="term" value="F:DNA binding"/>
    <property type="evidence" value="ECO:0007669"/>
    <property type="project" value="InterPro"/>
</dbReference>
<dbReference type="STRING" id="1802389.A3C17_04640"/>
<name>A0A1F7U1C2_9BACT</name>
<accession>A0A1F7U1C2</accession>
<dbReference type="EMBL" id="MGDX01000002">
    <property type="protein sequence ID" value="OGL72041.1"/>
    <property type="molecule type" value="Genomic_DNA"/>
</dbReference>
<evidence type="ECO:0000313" key="3">
    <source>
        <dbReference type="Proteomes" id="UP000177097"/>
    </source>
</evidence>
<feature type="domain" description="Helix-turn-helix" evidence="1">
    <location>
        <begin position="16"/>
        <end position="53"/>
    </location>
</feature>